<name>A0ABD7VLL3_PSEFL</name>
<feature type="transmembrane region" description="Helical" evidence="1">
    <location>
        <begin position="60"/>
        <end position="80"/>
    </location>
</feature>
<accession>A0ABD7VLL3</accession>
<gene>
    <name evidence="2" type="ORF">PS732_04607</name>
</gene>
<evidence type="ECO:0000313" key="2">
    <source>
        <dbReference type="EMBL" id="VVP35420.1"/>
    </source>
</evidence>
<dbReference type="AlphaFoldDB" id="A0ABD7VLL3"/>
<keyword evidence="1" id="KW-0472">Membrane</keyword>
<evidence type="ECO:0000313" key="3">
    <source>
        <dbReference type="Proteomes" id="UP000325779"/>
    </source>
</evidence>
<protein>
    <submittedName>
        <fullName evidence="2">Uncharacterized protein</fullName>
    </submittedName>
</protein>
<sequence>MAENRELRMNSEWELWCRDIHRVVDGLVKEVAEMKQEQIVEKQISAFIQLNEKLMNNANAYTNLIMVAGYAGYFAFWSTLSGKLPIWLFNACGLSITLSLTLFITWEIVKMFWSAKHMRATQAILSKRPHASVISEFEKAFQDFSTRSQKVWLVFLVPTVASGMTAACLLIGYFCLGLAGMISTA</sequence>
<feature type="transmembrane region" description="Helical" evidence="1">
    <location>
        <begin position="151"/>
        <end position="182"/>
    </location>
</feature>
<organism evidence="2 3">
    <name type="scientific">Pseudomonas fluorescens</name>
    <dbReference type="NCBI Taxonomy" id="294"/>
    <lineage>
        <taxon>Bacteria</taxon>
        <taxon>Pseudomonadati</taxon>
        <taxon>Pseudomonadota</taxon>
        <taxon>Gammaproteobacteria</taxon>
        <taxon>Pseudomonadales</taxon>
        <taxon>Pseudomonadaceae</taxon>
        <taxon>Pseudomonas</taxon>
    </lineage>
</organism>
<keyword evidence="1" id="KW-1133">Transmembrane helix</keyword>
<dbReference type="Proteomes" id="UP000325779">
    <property type="component" value="Unassembled WGS sequence"/>
</dbReference>
<reference evidence="2 3" key="1">
    <citation type="submission" date="2019-09" db="EMBL/GenBank/DDBJ databases">
        <authorList>
            <person name="Chandra G."/>
            <person name="Truman W A."/>
        </authorList>
    </citation>
    <scope>NUCLEOTIDE SEQUENCE [LARGE SCALE GENOMIC DNA]</scope>
    <source>
        <strain evidence="2">PS732</strain>
    </source>
</reference>
<comment type="caution">
    <text evidence="2">The sequence shown here is derived from an EMBL/GenBank/DDBJ whole genome shotgun (WGS) entry which is preliminary data.</text>
</comment>
<feature type="transmembrane region" description="Helical" evidence="1">
    <location>
        <begin position="86"/>
        <end position="109"/>
    </location>
</feature>
<keyword evidence="1" id="KW-0812">Transmembrane</keyword>
<dbReference type="EMBL" id="CABVIJ010000024">
    <property type="protein sequence ID" value="VVP35420.1"/>
    <property type="molecule type" value="Genomic_DNA"/>
</dbReference>
<proteinExistence type="predicted"/>
<evidence type="ECO:0000256" key="1">
    <source>
        <dbReference type="SAM" id="Phobius"/>
    </source>
</evidence>